<dbReference type="PANTHER" id="PTHR43397:SF1">
    <property type="entry name" value="ERGOTHIONEINE BIOSYNTHESIS PROTEIN 1"/>
    <property type="match status" value="1"/>
</dbReference>
<dbReference type="RefSeq" id="WP_079689163.1">
    <property type="nucleotide sequence ID" value="NZ_FUZU01000003.1"/>
</dbReference>
<keyword evidence="2 4" id="KW-0808">Transferase</keyword>
<gene>
    <name evidence="4" type="ORF">SAMN05660236_4659</name>
</gene>
<dbReference type="InterPro" id="IPR019257">
    <property type="entry name" value="MeTrfase_dom"/>
</dbReference>
<dbReference type="InterPro" id="IPR029063">
    <property type="entry name" value="SAM-dependent_MTases_sf"/>
</dbReference>
<organism evidence="4 5">
    <name type="scientific">Ohtaekwangia koreensis</name>
    <dbReference type="NCBI Taxonomy" id="688867"/>
    <lineage>
        <taxon>Bacteria</taxon>
        <taxon>Pseudomonadati</taxon>
        <taxon>Bacteroidota</taxon>
        <taxon>Cytophagia</taxon>
        <taxon>Cytophagales</taxon>
        <taxon>Fulvivirgaceae</taxon>
        <taxon>Ohtaekwangia</taxon>
    </lineage>
</organism>
<evidence type="ECO:0000259" key="3">
    <source>
        <dbReference type="Pfam" id="PF10017"/>
    </source>
</evidence>
<keyword evidence="1 4" id="KW-0489">Methyltransferase</keyword>
<dbReference type="EMBL" id="FUZU01000003">
    <property type="protein sequence ID" value="SKC84079.1"/>
    <property type="molecule type" value="Genomic_DNA"/>
</dbReference>
<evidence type="ECO:0000256" key="1">
    <source>
        <dbReference type="ARBA" id="ARBA00022603"/>
    </source>
</evidence>
<dbReference type="GO" id="GO:0008168">
    <property type="term" value="F:methyltransferase activity"/>
    <property type="evidence" value="ECO:0007669"/>
    <property type="project" value="UniProtKB-KW"/>
</dbReference>
<keyword evidence="5" id="KW-1185">Reference proteome</keyword>
<name>A0A1T5M8A1_9BACT</name>
<dbReference type="GO" id="GO:0032259">
    <property type="term" value="P:methylation"/>
    <property type="evidence" value="ECO:0007669"/>
    <property type="project" value="UniProtKB-KW"/>
</dbReference>
<dbReference type="STRING" id="688867.SAMN05660236_4659"/>
<dbReference type="AlphaFoldDB" id="A0A1T5M8A1"/>
<dbReference type="Proteomes" id="UP000190961">
    <property type="component" value="Unassembled WGS sequence"/>
</dbReference>
<accession>A0A1T5M8A1</accession>
<evidence type="ECO:0000313" key="5">
    <source>
        <dbReference type="Proteomes" id="UP000190961"/>
    </source>
</evidence>
<evidence type="ECO:0000256" key="2">
    <source>
        <dbReference type="ARBA" id="ARBA00022679"/>
    </source>
</evidence>
<dbReference type="PANTHER" id="PTHR43397">
    <property type="entry name" value="ERGOTHIONEINE BIOSYNTHESIS PROTEIN 1"/>
    <property type="match status" value="1"/>
</dbReference>
<proteinExistence type="predicted"/>
<dbReference type="OrthoDB" id="5289726at2"/>
<evidence type="ECO:0000313" key="4">
    <source>
        <dbReference type="EMBL" id="SKC84079.1"/>
    </source>
</evidence>
<dbReference type="Pfam" id="PF10017">
    <property type="entry name" value="Methyltransf_33"/>
    <property type="match status" value="1"/>
</dbReference>
<dbReference type="InterPro" id="IPR017804">
    <property type="entry name" value="MeTrfase_EgtD-like"/>
</dbReference>
<reference evidence="4 5" key="1">
    <citation type="submission" date="2017-02" db="EMBL/GenBank/DDBJ databases">
        <authorList>
            <person name="Peterson S.W."/>
        </authorList>
    </citation>
    <scope>NUCLEOTIDE SEQUENCE [LARGE SCALE GENOMIC DNA]</scope>
    <source>
        <strain evidence="4 5">DSM 25262</strain>
    </source>
</reference>
<feature type="domain" description="Histidine-specific methyltransferase SAM-dependent" evidence="3">
    <location>
        <begin position="12"/>
        <end position="319"/>
    </location>
</feature>
<dbReference type="Gene3D" id="3.40.50.150">
    <property type="entry name" value="Vaccinia Virus protein VP39"/>
    <property type="match status" value="1"/>
</dbReference>
<sequence length="322" mass="37249">MIIVDDHHTVVARAVEEGFAKNPKRLPSWLFYDEAGDKIFQAIMRMPEYYLTGCEYEILQMNKERLRQRFVDDGSIFDLIEFGAGDGFKTEILLRHFSDASTLFNYLPVDVSATVLSQLTKRLALSVPSLAIQPINSRYDDAIHILQEEDKNRKVFLFLGANIGNFTTPEAEQFVSTISNGMEAGDQLLIGFDLKKDPRLVQAAYDDPHGITRSFNMNLLLRLNRELGANFQLDQFKHYPYYDPESGMTKSYLVSLREQDVTLEVLNKSIHLNRWEVIHTEVSQKYDIPMIEKIADRTGLEITDFYYDCKHYFSDVLFRKKS</sequence>
<protein>
    <submittedName>
        <fullName evidence="4">Dimethylhistidine N-methyltransferase</fullName>
    </submittedName>
</protein>
<dbReference type="InterPro" id="IPR051128">
    <property type="entry name" value="EgtD_Methyltrsf_superfamily"/>
</dbReference>
<dbReference type="PIRSF" id="PIRSF018005">
    <property type="entry name" value="UCP018005"/>
    <property type="match status" value="1"/>
</dbReference>